<evidence type="ECO:0000256" key="1">
    <source>
        <dbReference type="ARBA" id="ARBA00013260"/>
    </source>
</evidence>
<dbReference type="Gene3D" id="3.40.1490.10">
    <property type="entry name" value="Bit1"/>
    <property type="match status" value="1"/>
</dbReference>
<protein>
    <recommendedName>
        <fullName evidence="1">peptidyl-tRNA hydrolase</fullName>
        <ecNumber evidence="1">3.1.1.29</ecNumber>
    </recommendedName>
</protein>
<evidence type="ECO:0000256" key="3">
    <source>
        <dbReference type="ARBA" id="ARBA00048707"/>
    </source>
</evidence>
<dbReference type="EMBL" id="AEXC02000789">
    <property type="protein sequence ID" value="KFH15735.1"/>
    <property type="molecule type" value="Genomic_DNA"/>
</dbReference>
<dbReference type="CDD" id="cd02429">
    <property type="entry name" value="PTH2_like"/>
    <property type="match status" value="1"/>
</dbReference>
<sequence length="266" mass="29081">MWRGNSSPFQLSGSCGLSPNRVAWKRLPGLPRAPLFPSRCSLFPSSLSLGHPKRPPTITRQACSVGRRVETITKVQQFSVFLKPHSTMNISSGGIFSLSSDAPSSAAGMQTSTQHQQADNNAQAEDTIGVKTENGKVEGTKEKRQAGRPDPIVQYVLLRKDLQTALGWPTGAVIAQACHACISVVASAYSEPDVQAYLAEGDNMRKVVLEVHSEEDLRKISETLDTKDICHKLWIEQPEGIPTCVAIQPLRRSKVNSLLKSFKLYS</sequence>
<feature type="compositionally biased region" description="Polar residues" evidence="4">
    <location>
        <begin position="101"/>
        <end position="124"/>
    </location>
</feature>
<dbReference type="InterPro" id="IPR042237">
    <property type="entry name" value="PTRHD1"/>
</dbReference>
<dbReference type="EC" id="3.1.1.29" evidence="1"/>
<dbReference type="GO" id="GO:0004045">
    <property type="term" value="F:peptidyl-tRNA hydrolase activity"/>
    <property type="evidence" value="ECO:0007669"/>
    <property type="project" value="UniProtKB-EC"/>
</dbReference>
<dbReference type="InterPro" id="IPR023476">
    <property type="entry name" value="Pep_tRNA_hydro_II_dom_sf"/>
</dbReference>
<dbReference type="Pfam" id="PF01981">
    <property type="entry name" value="PTH2"/>
    <property type="match status" value="1"/>
</dbReference>
<evidence type="ECO:0000313" key="5">
    <source>
        <dbReference type="EMBL" id="KFH15735.1"/>
    </source>
</evidence>
<gene>
    <name evidence="5" type="ORF">TGMAS_219240</name>
</gene>
<dbReference type="SUPFAM" id="SSF102462">
    <property type="entry name" value="Peptidyl-tRNA hydrolase II"/>
    <property type="match status" value="1"/>
</dbReference>
<accession>A0A086QT03</accession>
<dbReference type="VEuPathDB" id="ToxoDB:TGMAS_219240"/>
<dbReference type="OrthoDB" id="201213at2759"/>
<name>A0A086QT03_TOXGO</name>
<evidence type="ECO:0000313" key="6">
    <source>
        <dbReference type="Proteomes" id="UP000028821"/>
    </source>
</evidence>
<organism evidence="5 6">
    <name type="scientific">Toxoplasma gondii MAS</name>
    <dbReference type="NCBI Taxonomy" id="943118"/>
    <lineage>
        <taxon>Eukaryota</taxon>
        <taxon>Sar</taxon>
        <taxon>Alveolata</taxon>
        <taxon>Apicomplexa</taxon>
        <taxon>Conoidasida</taxon>
        <taxon>Coccidia</taxon>
        <taxon>Eucoccidiorida</taxon>
        <taxon>Eimeriorina</taxon>
        <taxon>Sarcocystidae</taxon>
        <taxon>Toxoplasma</taxon>
    </lineage>
</organism>
<dbReference type="PANTHER" id="PTHR46194">
    <property type="entry name" value="PEPTIDYL-TRNA HYDROLASE PTRHD1-RELATED"/>
    <property type="match status" value="1"/>
</dbReference>
<dbReference type="PROSITE" id="PS51257">
    <property type="entry name" value="PROKAR_LIPOPROTEIN"/>
    <property type="match status" value="1"/>
</dbReference>
<comment type="caution">
    <text evidence="5">The sequence shown here is derived from an EMBL/GenBank/DDBJ whole genome shotgun (WGS) entry which is preliminary data.</text>
</comment>
<dbReference type="PANTHER" id="PTHR46194:SF1">
    <property type="entry name" value="PEPTIDYL-TRNA HYDROLASE PTRHD1-RELATED"/>
    <property type="match status" value="1"/>
</dbReference>
<keyword evidence="2 5" id="KW-0378">Hydrolase</keyword>
<dbReference type="Proteomes" id="UP000028821">
    <property type="component" value="Unassembled WGS sequence"/>
</dbReference>
<evidence type="ECO:0000256" key="4">
    <source>
        <dbReference type="SAM" id="MobiDB-lite"/>
    </source>
</evidence>
<proteinExistence type="predicted"/>
<reference evidence="5 6" key="1">
    <citation type="submission" date="2014-04" db="EMBL/GenBank/DDBJ databases">
        <authorList>
            <person name="Sibley D."/>
            <person name="Venepally P."/>
            <person name="Karamycheva S."/>
            <person name="Hadjithomas M."/>
            <person name="Khan A."/>
            <person name="Brunk B."/>
            <person name="Roos D."/>
            <person name="Caler E."/>
            <person name="Lorenzi H."/>
        </authorList>
    </citation>
    <scope>NUCLEOTIDE SEQUENCE [LARGE SCALE GENOMIC DNA]</scope>
    <source>
        <strain evidence="5 6">MAS</strain>
    </source>
</reference>
<feature type="region of interest" description="Disordered" evidence="4">
    <location>
        <begin position="101"/>
        <end position="126"/>
    </location>
</feature>
<dbReference type="InterPro" id="IPR002833">
    <property type="entry name" value="PTH2"/>
</dbReference>
<evidence type="ECO:0000256" key="2">
    <source>
        <dbReference type="ARBA" id="ARBA00022801"/>
    </source>
</evidence>
<comment type="catalytic activity">
    <reaction evidence="3">
        <text>an N-acyl-L-alpha-aminoacyl-tRNA + H2O = an N-acyl-L-amino acid + a tRNA + H(+)</text>
        <dbReference type="Rhea" id="RHEA:54448"/>
        <dbReference type="Rhea" id="RHEA-COMP:10123"/>
        <dbReference type="Rhea" id="RHEA-COMP:13883"/>
        <dbReference type="ChEBI" id="CHEBI:15377"/>
        <dbReference type="ChEBI" id="CHEBI:15378"/>
        <dbReference type="ChEBI" id="CHEBI:59874"/>
        <dbReference type="ChEBI" id="CHEBI:78442"/>
        <dbReference type="ChEBI" id="CHEBI:138191"/>
        <dbReference type="EC" id="3.1.1.29"/>
    </reaction>
</comment>
<dbReference type="AlphaFoldDB" id="A0A086QT03"/>